<dbReference type="AlphaFoldDB" id="A0A645GK48"/>
<gene>
    <name evidence="1" type="ORF">SDC9_171711</name>
</gene>
<accession>A0A645GK48</accession>
<dbReference type="EMBL" id="VSSQ01073132">
    <property type="protein sequence ID" value="MPN24314.1"/>
    <property type="molecule type" value="Genomic_DNA"/>
</dbReference>
<proteinExistence type="predicted"/>
<reference evidence="1" key="1">
    <citation type="submission" date="2019-08" db="EMBL/GenBank/DDBJ databases">
        <authorList>
            <person name="Kucharzyk K."/>
            <person name="Murdoch R.W."/>
            <person name="Higgins S."/>
            <person name="Loffler F."/>
        </authorList>
    </citation>
    <scope>NUCLEOTIDE SEQUENCE</scope>
</reference>
<name>A0A645GK48_9ZZZZ</name>
<sequence length="170" mass="18902">MEEWLTVNAAPDWFEIGYMDGAIDPQNDGVSEDYTGFYKAKSINGNYWEAKLIKTATVGTRYTFTIVDFSAQNLWEIYIGSTYFGSFADSVGPFNGDFNYQGYEVNIEPGSTTPTLSSTDITNQMFYSSTAGTYSWKNWSTGTVAVDNSNTWGLTASWSSTNNKTTITKN</sequence>
<organism evidence="1">
    <name type="scientific">bioreactor metagenome</name>
    <dbReference type="NCBI Taxonomy" id="1076179"/>
    <lineage>
        <taxon>unclassified sequences</taxon>
        <taxon>metagenomes</taxon>
        <taxon>ecological metagenomes</taxon>
    </lineage>
</organism>
<protein>
    <submittedName>
        <fullName evidence="1">Uncharacterized protein</fullName>
    </submittedName>
</protein>
<comment type="caution">
    <text evidence="1">The sequence shown here is derived from an EMBL/GenBank/DDBJ whole genome shotgun (WGS) entry which is preliminary data.</text>
</comment>
<evidence type="ECO:0000313" key="1">
    <source>
        <dbReference type="EMBL" id="MPN24314.1"/>
    </source>
</evidence>